<keyword evidence="1" id="KW-0732">Signal</keyword>
<dbReference type="AlphaFoldDB" id="A0AAU9UJH9"/>
<proteinExistence type="predicted"/>
<feature type="chain" id="PRO_5043751163" evidence="1">
    <location>
        <begin position="17"/>
        <end position="173"/>
    </location>
</feature>
<name>A0AAU9UJH9_EUPED</name>
<dbReference type="InterPro" id="IPR010562">
    <property type="entry name" value="Haemolymph_juvenile_hormone-bd"/>
</dbReference>
<evidence type="ECO:0000256" key="1">
    <source>
        <dbReference type="SAM" id="SignalP"/>
    </source>
</evidence>
<organism evidence="2 3">
    <name type="scientific">Euphydryas editha</name>
    <name type="common">Edith's checkerspot</name>
    <dbReference type="NCBI Taxonomy" id="104508"/>
    <lineage>
        <taxon>Eukaryota</taxon>
        <taxon>Metazoa</taxon>
        <taxon>Ecdysozoa</taxon>
        <taxon>Arthropoda</taxon>
        <taxon>Hexapoda</taxon>
        <taxon>Insecta</taxon>
        <taxon>Pterygota</taxon>
        <taxon>Neoptera</taxon>
        <taxon>Endopterygota</taxon>
        <taxon>Lepidoptera</taxon>
        <taxon>Glossata</taxon>
        <taxon>Ditrysia</taxon>
        <taxon>Papilionoidea</taxon>
        <taxon>Nymphalidae</taxon>
        <taxon>Nymphalinae</taxon>
        <taxon>Euphydryas</taxon>
    </lineage>
</organism>
<dbReference type="Pfam" id="PF06585">
    <property type="entry name" value="JHBP"/>
    <property type="match status" value="1"/>
</dbReference>
<evidence type="ECO:0000313" key="2">
    <source>
        <dbReference type="EMBL" id="CAH2099829.1"/>
    </source>
</evidence>
<sequence>MKTVLLVLTVIAFANTDGVVDKSEDFDSNVIMRQLFEMLKYFIKNGCDENGFPMTDPFEFDYKYYKFYLPNKLLSLQAAFTNGVIFGLSNFNVQHTKFIRDEIAIELCINFPLVTFHSGELHSSIQRLEVIIFGQMQQLWQSLDALRTQINGNSQISYPDRRSISFRYRPNVV</sequence>
<dbReference type="Gene3D" id="3.15.10.30">
    <property type="entry name" value="Haemolymph juvenile hormone binding protein"/>
    <property type="match status" value="1"/>
</dbReference>
<accession>A0AAU9UJH9</accession>
<dbReference type="EMBL" id="CAKOGL010000022">
    <property type="protein sequence ID" value="CAH2099829.1"/>
    <property type="molecule type" value="Genomic_DNA"/>
</dbReference>
<feature type="signal peptide" evidence="1">
    <location>
        <begin position="1"/>
        <end position="16"/>
    </location>
</feature>
<gene>
    <name evidence="2" type="ORF">EEDITHA_LOCUS14755</name>
</gene>
<dbReference type="Proteomes" id="UP001153954">
    <property type="component" value="Unassembled WGS sequence"/>
</dbReference>
<protein>
    <submittedName>
        <fullName evidence="2">Uncharacterized protein</fullName>
    </submittedName>
</protein>
<keyword evidence="3" id="KW-1185">Reference proteome</keyword>
<evidence type="ECO:0000313" key="3">
    <source>
        <dbReference type="Proteomes" id="UP001153954"/>
    </source>
</evidence>
<comment type="caution">
    <text evidence="2">The sequence shown here is derived from an EMBL/GenBank/DDBJ whole genome shotgun (WGS) entry which is preliminary data.</text>
</comment>
<reference evidence="2" key="1">
    <citation type="submission" date="2022-03" db="EMBL/GenBank/DDBJ databases">
        <authorList>
            <person name="Tunstrom K."/>
        </authorList>
    </citation>
    <scope>NUCLEOTIDE SEQUENCE</scope>
</reference>
<dbReference type="InterPro" id="IPR038606">
    <property type="entry name" value="To_sf"/>
</dbReference>